<sequence>MSVRRFWVILPITFMVLLSGCMTDSTGTTYSSREARRIQQVSFGTISELQHVKLEGTEGAVGTVAGAAIGGIAGSSVGGGKGSDIAAILGGVAGGVLGNMAEKELTTQQGIEMTIRLDSGKYISVVQQADPKAPLQVGDTVKILTQGGTTRVVRMP</sequence>
<accession>A0A081KA79</accession>
<dbReference type="eggNOG" id="COG3133">
    <property type="taxonomic scope" value="Bacteria"/>
</dbReference>
<dbReference type="PANTHER" id="PTHR35603:SF1">
    <property type="entry name" value="OUTER MEMBRANE LIPOPROTEIN SLYB"/>
    <property type="match status" value="1"/>
</dbReference>
<protein>
    <submittedName>
        <fullName evidence="8">Membrane protein</fullName>
    </submittedName>
</protein>
<evidence type="ECO:0000256" key="3">
    <source>
        <dbReference type="ARBA" id="ARBA00023136"/>
    </source>
</evidence>
<keyword evidence="9" id="KW-1185">Reference proteome</keyword>
<keyword evidence="3" id="KW-0472">Membrane</keyword>
<dbReference type="Proteomes" id="UP000027997">
    <property type="component" value="Unassembled WGS sequence"/>
</dbReference>
<keyword evidence="4" id="KW-0564">Palmitate</keyword>
<evidence type="ECO:0000313" key="8">
    <source>
        <dbReference type="EMBL" id="KEI71055.1"/>
    </source>
</evidence>
<dbReference type="AlphaFoldDB" id="A0A081KA79"/>
<comment type="subcellular location">
    <subcellularLocation>
        <location evidence="1">Cell outer membrane</location>
        <topology evidence="1">Lipid-anchor</topology>
    </subcellularLocation>
</comment>
<keyword evidence="5" id="KW-0449">Lipoprotein</keyword>
<dbReference type="EMBL" id="JOJP01000001">
    <property type="protein sequence ID" value="KEI71055.1"/>
    <property type="molecule type" value="Genomic_DNA"/>
</dbReference>
<evidence type="ECO:0000256" key="1">
    <source>
        <dbReference type="ARBA" id="ARBA00004459"/>
    </source>
</evidence>
<evidence type="ECO:0000256" key="2">
    <source>
        <dbReference type="ARBA" id="ARBA00022729"/>
    </source>
</evidence>
<keyword evidence="2 6" id="KW-0732">Signal</keyword>
<evidence type="ECO:0000256" key="6">
    <source>
        <dbReference type="SAM" id="SignalP"/>
    </source>
</evidence>
<evidence type="ECO:0000256" key="5">
    <source>
        <dbReference type="ARBA" id="ARBA00023288"/>
    </source>
</evidence>
<dbReference type="GO" id="GO:0009279">
    <property type="term" value="C:cell outer membrane"/>
    <property type="evidence" value="ECO:0007669"/>
    <property type="project" value="UniProtKB-SubCell"/>
</dbReference>
<dbReference type="PANTHER" id="PTHR35603">
    <property type="match status" value="1"/>
</dbReference>
<dbReference type="PROSITE" id="PS51257">
    <property type="entry name" value="PROKAR_LIPOPROTEIN"/>
    <property type="match status" value="1"/>
</dbReference>
<gene>
    <name evidence="8" type="ORF">GV64_10120</name>
</gene>
<dbReference type="InterPro" id="IPR008816">
    <property type="entry name" value="Gly_zipper_2TM_dom"/>
</dbReference>
<comment type="caution">
    <text evidence="8">The sequence shown here is derived from an EMBL/GenBank/DDBJ whole genome shotgun (WGS) entry which is preliminary data.</text>
</comment>
<evidence type="ECO:0000313" key="9">
    <source>
        <dbReference type="Proteomes" id="UP000027997"/>
    </source>
</evidence>
<dbReference type="RefSeq" id="WP_033403729.1">
    <property type="nucleotide sequence ID" value="NZ_JOJP01000001.1"/>
</dbReference>
<dbReference type="STRING" id="305900.GV64_10120"/>
<dbReference type="InterPro" id="IPR051407">
    <property type="entry name" value="Bact_OM_lipoprot/Surf_antigen"/>
</dbReference>
<proteinExistence type="predicted"/>
<organism evidence="8 9">
    <name type="scientific">Endozoicomonas elysicola</name>
    <dbReference type="NCBI Taxonomy" id="305900"/>
    <lineage>
        <taxon>Bacteria</taxon>
        <taxon>Pseudomonadati</taxon>
        <taxon>Pseudomonadota</taxon>
        <taxon>Gammaproteobacteria</taxon>
        <taxon>Oceanospirillales</taxon>
        <taxon>Endozoicomonadaceae</taxon>
        <taxon>Endozoicomonas</taxon>
    </lineage>
</organism>
<evidence type="ECO:0000259" key="7">
    <source>
        <dbReference type="Pfam" id="PF05433"/>
    </source>
</evidence>
<dbReference type="Pfam" id="PF05433">
    <property type="entry name" value="Rick_17kDa_Anti"/>
    <property type="match status" value="1"/>
</dbReference>
<feature type="chain" id="PRO_5001758839" evidence="6">
    <location>
        <begin position="24"/>
        <end position="156"/>
    </location>
</feature>
<evidence type="ECO:0000256" key="4">
    <source>
        <dbReference type="ARBA" id="ARBA00023139"/>
    </source>
</evidence>
<feature type="signal peptide" evidence="6">
    <location>
        <begin position="1"/>
        <end position="23"/>
    </location>
</feature>
<name>A0A081KA79_9GAMM</name>
<feature type="domain" description="Glycine zipper 2TM" evidence="7">
    <location>
        <begin position="61"/>
        <end position="101"/>
    </location>
</feature>
<reference evidence="8 9" key="1">
    <citation type="submission" date="2014-06" db="EMBL/GenBank/DDBJ databases">
        <title>Whole Genome Sequences of Three Symbiotic Endozoicomonas Bacteria.</title>
        <authorList>
            <person name="Neave M.J."/>
            <person name="Apprill A."/>
            <person name="Voolstra C.R."/>
        </authorList>
    </citation>
    <scope>NUCLEOTIDE SEQUENCE [LARGE SCALE GENOMIC DNA]</scope>
    <source>
        <strain evidence="8 9">DSM 22380</strain>
    </source>
</reference>